<reference evidence="3" key="3">
    <citation type="submission" date="2015-04" db="UniProtKB">
        <authorList>
            <consortium name="EnsemblPlants"/>
        </authorList>
    </citation>
    <scope>IDENTIFICATION</scope>
    <source>
        <strain evidence="3">cv. Jemalong A17</strain>
    </source>
</reference>
<proteinExistence type="predicted"/>
<evidence type="ECO:0000313" key="4">
    <source>
        <dbReference type="Proteomes" id="UP000002051"/>
    </source>
</evidence>
<reference evidence="2 4" key="2">
    <citation type="journal article" date="2014" name="BMC Genomics">
        <title>An improved genome release (version Mt4.0) for the model legume Medicago truncatula.</title>
        <authorList>
            <person name="Tang H."/>
            <person name="Krishnakumar V."/>
            <person name="Bidwell S."/>
            <person name="Rosen B."/>
            <person name="Chan A."/>
            <person name="Zhou S."/>
            <person name="Gentzbittel L."/>
            <person name="Childs K.L."/>
            <person name="Yandell M."/>
            <person name="Gundlach H."/>
            <person name="Mayer K.F."/>
            <person name="Schwartz D.C."/>
            <person name="Town C.D."/>
        </authorList>
    </citation>
    <scope>GENOME REANNOTATION</scope>
    <source>
        <strain evidence="2">A17</strain>
        <strain evidence="3 4">cv. Jemalong A17</strain>
    </source>
</reference>
<dbReference type="EnsemblPlants" id="KEH24754">
    <property type="protein sequence ID" value="KEH24754"/>
    <property type="gene ID" value="MTR_6g004370"/>
</dbReference>
<feature type="compositionally biased region" description="Pro residues" evidence="1">
    <location>
        <begin position="11"/>
        <end position="24"/>
    </location>
</feature>
<keyword evidence="4" id="KW-1185">Reference proteome</keyword>
<dbReference type="Gene3D" id="3.90.70.80">
    <property type="match status" value="1"/>
</dbReference>
<name>A0A072U4T3_MEDTR</name>
<evidence type="ECO:0000313" key="2">
    <source>
        <dbReference type="EMBL" id="KEH24754.1"/>
    </source>
</evidence>
<gene>
    <name evidence="2" type="ordered locus">MTR_6g004370</name>
</gene>
<feature type="region of interest" description="Disordered" evidence="1">
    <location>
        <begin position="1"/>
        <end position="24"/>
    </location>
</feature>
<reference evidence="2 4" key="1">
    <citation type="journal article" date="2011" name="Nature">
        <title>The Medicago genome provides insight into the evolution of rhizobial symbioses.</title>
        <authorList>
            <person name="Young N.D."/>
            <person name="Debelle F."/>
            <person name="Oldroyd G.E."/>
            <person name="Geurts R."/>
            <person name="Cannon S.B."/>
            <person name="Udvardi M.K."/>
            <person name="Benedito V.A."/>
            <person name="Mayer K.F."/>
            <person name="Gouzy J."/>
            <person name="Schoof H."/>
            <person name="Van de Peer Y."/>
            <person name="Proost S."/>
            <person name="Cook D.R."/>
            <person name="Meyers B.C."/>
            <person name="Spannagl M."/>
            <person name="Cheung F."/>
            <person name="De Mita S."/>
            <person name="Krishnakumar V."/>
            <person name="Gundlach H."/>
            <person name="Zhou S."/>
            <person name="Mudge J."/>
            <person name="Bharti A.K."/>
            <person name="Murray J.D."/>
            <person name="Naoumkina M.A."/>
            <person name="Rosen B."/>
            <person name="Silverstein K.A."/>
            <person name="Tang H."/>
            <person name="Rombauts S."/>
            <person name="Zhao P.X."/>
            <person name="Zhou P."/>
            <person name="Barbe V."/>
            <person name="Bardou P."/>
            <person name="Bechner M."/>
            <person name="Bellec A."/>
            <person name="Berger A."/>
            <person name="Berges H."/>
            <person name="Bidwell S."/>
            <person name="Bisseling T."/>
            <person name="Choisne N."/>
            <person name="Couloux A."/>
            <person name="Denny R."/>
            <person name="Deshpande S."/>
            <person name="Dai X."/>
            <person name="Doyle J.J."/>
            <person name="Dudez A.M."/>
            <person name="Farmer A.D."/>
            <person name="Fouteau S."/>
            <person name="Franken C."/>
            <person name="Gibelin C."/>
            <person name="Gish J."/>
            <person name="Goldstein S."/>
            <person name="Gonzalez A.J."/>
            <person name="Green P.J."/>
            <person name="Hallab A."/>
            <person name="Hartog M."/>
            <person name="Hua A."/>
            <person name="Humphray S.J."/>
            <person name="Jeong D.H."/>
            <person name="Jing Y."/>
            <person name="Jocker A."/>
            <person name="Kenton S.M."/>
            <person name="Kim D.J."/>
            <person name="Klee K."/>
            <person name="Lai H."/>
            <person name="Lang C."/>
            <person name="Lin S."/>
            <person name="Macmil S.L."/>
            <person name="Magdelenat G."/>
            <person name="Matthews L."/>
            <person name="McCorrison J."/>
            <person name="Monaghan E.L."/>
            <person name="Mun J.H."/>
            <person name="Najar F.Z."/>
            <person name="Nicholson C."/>
            <person name="Noirot C."/>
            <person name="O'Bleness M."/>
            <person name="Paule C.R."/>
            <person name="Poulain J."/>
            <person name="Prion F."/>
            <person name="Qin B."/>
            <person name="Qu C."/>
            <person name="Retzel E.F."/>
            <person name="Riddle C."/>
            <person name="Sallet E."/>
            <person name="Samain S."/>
            <person name="Samson N."/>
            <person name="Sanders I."/>
            <person name="Saurat O."/>
            <person name="Scarpelli C."/>
            <person name="Schiex T."/>
            <person name="Segurens B."/>
            <person name="Severin A.J."/>
            <person name="Sherrier D.J."/>
            <person name="Shi R."/>
            <person name="Sims S."/>
            <person name="Singer S.R."/>
            <person name="Sinharoy S."/>
            <person name="Sterck L."/>
            <person name="Viollet A."/>
            <person name="Wang B.B."/>
            <person name="Wang K."/>
            <person name="Wang M."/>
            <person name="Wang X."/>
            <person name="Warfsmann J."/>
            <person name="Weissenbach J."/>
            <person name="White D.D."/>
            <person name="White J.D."/>
            <person name="Wiley G.B."/>
            <person name="Wincker P."/>
            <person name="Xing Y."/>
            <person name="Yang L."/>
            <person name="Yao Z."/>
            <person name="Ying F."/>
            <person name="Zhai J."/>
            <person name="Zhou L."/>
            <person name="Zuber A."/>
            <person name="Denarie J."/>
            <person name="Dixon R.A."/>
            <person name="May G.D."/>
            <person name="Schwartz D.C."/>
            <person name="Rogers J."/>
            <person name="Quetier F."/>
            <person name="Town C.D."/>
            <person name="Roe B.A."/>
        </authorList>
    </citation>
    <scope>NUCLEOTIDE SEQUENCE [LARGE SCALE GENOMIC DNA]</scope>
    <source>
        <strain evidence="2">A17</strain>
        <strain evidence="3 4">cv. Jemalong A17</strain>
    </source>
</reference>
<sequence>MSSSCKTSRSPLPPPTRFPKSNPVPKPIPVPTSILVMSPIDYMTKFMVPFIEKVVDVIDDGNCGFRAITEFLGLTEESHIMVFRHLIQELKDNRNDYVGLYAAEDRYKYILKGLRPPTNSGGIALVDKWLMFPNMGHIVANYYNRRDVVIHYPANR</sequence>
<dbReference type="EMBL" id="CM001222">
    <property type="protein sequence ID" value="KEH24754.1"/>
    <property type="molecule type" value="Genomic_DNA"/>
</dbReference>
<feature type="compositionally biased region" description="Polar residues" evidence="1">
    <location>
        <begin position="1"/>
        <end position="10"/>
    </location>
</feature>
<dbReference type="GO" id="GO:0004843">
    <property type="term" value="F:cysteine-type deubiquitinase activity"/>
    <property type="evidence" value="ECO:0000318"/>
    <property type="project" value="GO_Central"/>
</dbReference>
<organism evidence="2 4">
    <name type="scientific">Medicago truncatula</name>
    <name type="common">Barrel medic</name>
    <name type="synonym">Medicago tribuloides</name>
    <dbReference type="NCBI Taxonomy" id="3880"/>
    <lineage>
        <taxon>Eukaryota</taxon>
        <taxon>Viridiplantae</taxon>
        <taxon>Streptophyta</taxon>
        <taxon>Embryophyta</taxon>
        <taxon>Tracheophyta</taxon>
        <taxon>Spermatophyta</taxon>
        <taxon>Magnoliopsida</taxon>
        <taxon>eudicotyledons</taxon>
        <taxon>Gunneridae</taxon>
        <taxon>Pentapetalae</taxon>
        <taxon>rosids</taxon>
        <taxon>fabids</taxon>
        <taxon>Fabales</taxon>
        <taxon>Fabaceae</taxon>
        <taxon>Papilionoideae</taxon>
        <taxon>50 kb inversion clade</taxon>
        <taxon>NPAAA clade</taxon>
        <taxon>Hologalegina</taxon>
        <taxon>IRL clade</taxon>
        <taxon>Trifolieae</taxon>
        <taxon>Medicago</taxon>
    </lineage>
</organism>
<dbReference type="Proteomes" id="UP000002051">
    <property type="component" value="Chromosome 6"/>
</dbReference>
<dbReference type="CDD" id="cd22744">
    <property type="entry name" value="OTU"/>
    <property type="match status" value="1"/>
</dbReference>
<evidence type="ECO:0000313" key="3">
    <source>
        <dbReference type="EnsemblPlants" id="KEH24754"/>
    </source>
</evidence>
<accession>A0A072U4T3</accession>
<dbReference type="AlphaFoldDB" id="A0A072U4T3"/>
<evidence type="ECO:0000256" key="1">
    <source>
        <dbReference type="SAM" id="MobiDB-lite"/>
    </source>
</evidence>
<dbReference type="HOGENOM" id="CLU_115142_0_0_1"/>
<protein>
    <recommendedName>
        <fullName evidence="5">OTU domain-containing protein</fullName>
    </recommendedName>
</protein>
<evidence type="ECO:0008006" key="5">
    <source>
        <dbReference type="Google" id="ProtNLM"/>
    </source>
</evidence>